<feature type="domain" description="Methyltransferase" evidence="1">
    <location>
        <begin position="100"/>
        <end position="183"/>
    </location>
</feature>
<evidence type="ECO:0000259" key="2">
    <source>
        <dbReference type="Pfam" id="PF21302"/>
    </source>
</evidence>
<dbReference type="InterPro" id="IPR048647">
    <property type="entry name" value="RlmA_N"/>
</dbReference>
<sequence>MQQSGIDTNAVAAGCWRCPLCAGELTSLDGSWRCTSGHSFDQAKEGYLNLLPAHHKRSKAPGDSAEMLAARRLILSSGYYDKLAGAIAAMLPFRAGQRLLDIGCGEGYYLRQLQARGWEPAALAGVDIAKPGVRGAAKRQSQCEFAVASSFRLPVHDQYFDRLLKVFAPADSAEMARILKPGGQLLEVGPGPDHLRSLKQHLYREVRPHPDPSPLAGFTEVRRMRLVFPFVLRGAELVRAFILMTPFSWHGNETAKEALASQEVLHLEADFLLRLLQVDS</sequence>
<dbReference type="Proteomes" id="UP001224392">
    <property type="component" value="Unassembled WGS sequence"/>
</dbReference>
<dbReference type="InterPro" id="IPR041698">
    <property type="entry name" value="Methyltransf_25"/>
</dbReference>
<dbReference type="PANTHER" id="PTHR43460:SF1">
    <property type="entry name" value="METHYLTRANSFERASE TYPE 11 DOMAIN-CONTAINING PROTEIN"/>
    <property type="match status" value="1"/>
</dbReference>
<dbReference type="InterPro" id="IPR016718">
    <property type="entry name" value="rRNA_m1G-MeTrfase_A_prd"/>
</dbReference>
<dbReference type="Pfam" id="PF21302">
    <property type="entry name" value="Zn_ribbon_RlmA"/>
    <property type="match status" value="1"/>
</dbReference>
<dbReference type="Pfam" id="PF13649">
    <property type="entry name" value="Methyltransf_25"/>
    <property type="match status" value="1"/>
</dbReference>
<dbReference type="PANTHER" id="PTHR43460">
    <property type="entry name" value="METHYLTRANSFERASE"/>
    <property type="match status" value="1"/>
</dbReference>
<proteinExistence type="predicted"/>
<dbReference type="InterPro" id="IPR029063">
    <property type="entry name" value="SAM-dependent_MTases_sf"/>
</dbReference>
<evidence type="ECO:0000313" key="3">
    <source>
        <dbReference type="EMBL" id="GMG87408.1"/>
    </source>
</evidence>
<dbReference type="SUPFAM" id="SSF53335">
    <property type="entry name" value="S-adenosyl-L-methionine-dependent methyltransferases"/>
    <property type="match status" value="1"/>
</dbReference>
<dbReference type="CDD" id="cd02440">
    <property type="entry name" value="AdoMet_MTases"/>
    <property type="match status" value="1"/>
</dbReference>
<organism evidence="3 4">
    <name type="scientific">Biformimicrobium ophioploci</name>
    <dbReference type="NCBI Taxonomy" id="3036711"/>
    <lineage>
        <taxon>Bacteria</taxon>
        <taxon>Pseudomonadati</taxon>
        <taxon>Pseudomonadota</taxon>
        <taxon>Gammaproteobacteria</taxon>
        <taxon>Cellvibrionales</taxon>
        <taxon>Microbulbiferaceae</taxon>
        <taxon>Biformimicrobium</taxon>
    </lineage>
</organism>
<evidence type="ECO:0000313" key="4">
    <source>
        <dbReference type="Proteomes" id="UP001224392"/>
    </source>
</evidence>
<dbReference type="InterPro" id="IPR052939">
    <property type="entry name" value="23S_rRNA_MeTrnsfrase_RlmA"/>
</dbReference>
<evidence type="ECO:0000259" key="1">
    <source>
        <dbReference type="Pfam" id="PF13649"/>
    </source>
</evidence>
<dbReference type="Gene3D" id="3.40.50.150">
    <property type="entry name" value="Vaccinia Virus protein VP39"/>
    <property type="match status" value="1"/>
</dbReference>
<keyword evidence="4" id="KW-1185">Reference proteome</keyword>
<feature type="domain" description="23S rRNA (guanine(745)-N(1))-methyltransferase N-terminal" evidence="2">
    <location>
        <begin position="17"/>
        <end position="59"/>
    </location>
</feature>
<accession>A0ABQ6LZ87</accession>
<comment type="caution">
    <text evidence="3">The sequence shown here is derived from an EMBL/GenBank/DDBJ whole genome shotgun (WGS) entry which is preliminary data.</text>
</comment>
<dbReference type="EMBL" id="BSYJ01000003">
    <property type="protein sequence ID" value="GMG87408.1"/>
    <property type="molecule type" value="Genomic_DNA"/>
</dbReference>
<protein>
    <submittedName>
        <fullName evidence="3">23S rRNA (Guanine(745)-N(1))-methyltransferase</fullName>
    </submittedName>
</protein>
<name>A0ABQ6LZ87_9GAMM</name>
<gene>
    <name evidence="3" type="primary">rlmA</name>
    <name evidence="3" type="ORF">MNKW57_17290</name>
</gene>
<dbReference type="PIRSF" id="PIRSF018249">
    <property type="entry name" value="MyrA_prd"/>
    <property type="match status" value="1"/>
</dbReference>
<reference evidence="3 4" key="1">
    <citation type="submission" date="2023-04" db="EMBL/GenBank/DDBJ databases">
        <title>Marinobulbifer ophiurae gen. nov., sp. Nov., isolate from tissue of brittle star Ophioplocus japonicus.</title>
        <authorList>
            <person name="Kawano K."/>
            <person name="Sawayama S."/>
            <person name="Nakagawa S."/>
        </authorList>
    </citation>
    <scope>NUCLEOTIDE SEQUENCE [LARGE SCALE GENOMIC DNA]</scope>
    <source>
        <strain evidence="3 4">NKW57</strain>
    </source>
</reference>
<dbReference type="RefSeq" id="WP_285764038.1">
    <property type="nucleotide sequence ID" value="NZ_BSYJ01000003.1"/>
</dbReference>